<proteinExistence type="predicted"/>
<evidence type="ECO:0000313" key="1">
    <source>
        <dbReference type="EMBL" id="RDX39697.1"/>
    </source>
</evidence>
<dbReference type="AlphaFoldDB" id="A0A371CHE0"/>
<sequence>MHIRSLTDENPCYAARAECAPTKARCTRATQQPPSSLASSSCVSTTIHGVTTGVSGSLSYEPELQNDIEGHGQPDFLYARGFALVGPAKKRQAALALDLSITRTLLTHNGTAEEAPLCEDDDWELPNDEPERVAAGPALLGPQPRSEPLLPSHIPPYEPLRLDPLAMERMDEADPFFRPPTFNIGDLVKFRKWHPAVVLATLLVSWLHLVGHLPFRFCDVVLTVIGYILAEVGQSLLVPQIPSSLAGTLSSLNLEPQFQSLPTCPACLEPHPESVYTDPSACCNQCGTALFTVEGDAEEEDAEGYTGGRRRRKRAWRPHLKTLYKSITEQLGEVLSIPGNDSAMDLWRRVSRVLGKLRDFFDGRCSHFWDMRSSVPIRMPAVLKTTKAFGTVPVLVLTSQVPEIRLGSMLDESRLLDPLRLEPIC</sequence>
<organism evidence="1 2">
    <name type="scientific">Lentinus brumalis</name>
    <dbReference type="NCBI Taxonomy" id="2498619"/>
    <lineage>
        <taxon>Eukaryota</taxon>
        <taxon>Fungi</taxon>
        <taxon>Dikarya</taxon>
        <taxon>Basidiomycota</taxon>
        <taxon>Agaricomycotina</taxon>
        <taxon>Agaricomycetes</taxon>
        <taxon>Polyporales</taxon>
        <taxon>Polyporaceae</taxon>
        <taxon>Lentinus</taxon>
    </lineage>
</organism>
<dbReference type="OrthoDB" id="3239894at2759"/>
<accession>A0A371CHE0</accession>
<name>A0A371CHE0_9APHY</name>
<keyword evidence="2" id="KW-1185">Reference proteome</keyword>
<dbReference type="Proteomes" id="UP000256964">
    <property type="component" value="Unassembled WGS sequence"/>
</dbReference>
<evidence type="ECO:0000313" key="2">
    <source>
        <dbReference type="Proteomes" id="UP000256964"/>
    </source>
</evidence>
<reference evidence="1 2" key="1">
    <citation type="journal article" date="2018" name="Biotechnol. Biofuels">
        <title>Integrative visual omics of the white-rot fungus Polyporus brumalis exposes the biotechnological potential of its oxidative enzymes for delignifying raw plant biomass.</title>
        <authorList>
            <person name="Miyauchi S."/>
            <person name="Rancon A."/>
            <person name="Drula E."/>
            <person name="Hage H."/>
            <person name="Chaduli D."/>
            <person name="Favel A."/>
            <person name="Grisel S."/>
            <person name="Henrissat B."/>
            <person name="Herpoel-Gimbert I."/>
            <person name="Ruiz-Duenas F.J."/>
            <person name="Chevret D."/>
            <person name="Hainaut M."/>
            <person name="Lin J."/>
            <person name="Wang M."/>
            <person name="Pangilinan J."/>
            <person name="Lipzen A."/>
            <person name="Lesage-Meessen L."/>
            <person name="Navarro D."/>
            <person name="Riley R."/>
            <person name="Grigoriev I.V."/>
            <person name="Zhou S."/>
            <person name="Raouche S."/>
            <person name="Rosso M.N."/>
        </authorList>
    </citation>
    <scope>NUCLEOTIDE SEQUENCE [LARGE SCALE GENOMIC DNA]</scope>
    <source>
        <strain evidence="1 2">BRFM 1820</strain>
    </source>
</reference>
<dbReference type="EMBL" id="KZ857673">
    <property type="protein sequence ID" value="RDX39697.1"/>
    <property type="molecule type" value="Genomic_DNA"/>
</dbReference>
<protein>
    <submittedName>
        <fullName evidence="1">Uncharacterized protein</fullName>
    </submittedName>
</protein>
<gene>
    <name evidence="1" type="ORF">OH76DRAFT_1490895</name>
</gene>